<dbReference type="InterPro" id="IPR029060">
    <property type="entry name" value="PIN-like_dom_sf"/>
</dbReference>
<dbReference type="CDD" id="cd18746">
    <property type="entry name" value="PIN_VapC4-5_FitB-like"/>
    <property type="match status" value="1"/>
</dbReference>
<dbReference type="SUPFAM" id="SSF88723">
    <property type="entry name" value="PIN domain-like"/>
    <property type="match status" value="1"/>
</dbReference>
<sequence length="146" mass="16289">MSYLLDTNVISELRKVGDGKADPEVVAWIETSNASDFYLSAITILELERGVLAIQRRDARQGSRLRTWLDDHVRPQFAGRILPIDDAIATRCAHLHIPDWRNEADALIAATALVHNFTVVTRNVRDFDGTGVVIVDPWQGQAMEAP</sequence>
<dbReference type="InterPro" id="IPR002716">
    <property type="entry name" value="PIN_dom"/>
</dbReference>
<evidence type="ECO:0000313" key="11">
    <source>
        <dbReference type="Proteomes" id="UP000468864"/>
    </source>
</evidence>
<dbReference type="AlphaFoldDB" id="A0A6N9ZPS2"/>
<feature type="binding site" evidence="8">
    <location>
        <position position="6"/>
    </location>
    <ligand>
        <name>Mg(2+)</name>
        <dbReference type="ChEBI" id="CHEBI:18420"/>
    </ligand>
</feature>
<comment type="caution">
    <text evidence="10">The sequence shown here is derived from an EMBL/GenBank/DDBJ whole genome shotgun (WGS) entry which is preliminary data.</text>
</comment>
<evidence type="ECO:0000256" key="1">
    <source>
        <dbReference type="ARBA" id="ARBA00001946"/>
    </source>
</evidence>
<keyword evidence="5 8" id="KW-0378">Hydrolase</keyword>
<dbReference type="HAMAP" id="MF_00265">
    <property type="entry name" value="VapC_Nob1"/>
    <property type="match status" value="1"/>
</dbReference>
<dbReference type="PANTHER" id="PTHR33653">
    <property type="entry name" value="RIBONUCLEASE VAPC2"/>
    <property type="match status" value="1"/>
</dbReference>
<dbReference type="EMBL" id="WUEP01000037">
    <property type="protein sequence ID" value="NEH95517.1"/>
    <property type="molecule type" value="Genomic_DNA"/>
</dbReference>
<organism evidence="10 11">
    <name type="scientific">Rhizobium laguerreae</name>
    <dbReference type="NCBI Taxonomy" id="1076926"/>
    <lineage>
        <taxon>Bacteria</taxon>
        <taxon>Pseudomonadati</taxon>
        <taxon>Pseudomonadota</taxon>
        <taxon>Alphaproteobacteria</taxon>
        <taxon>Hyphomicrobiales</taxon>
        <taxon>Rhizobiaceae</taxon>
        <taxon>Rhizobium/Agrobacterium group</taxon>
        <taxon>Rhizobium</taxon>
    </lineage>
</organism>
<dbReference type="GO" id="GO:0004540">
    <property type="term" value="F:RNA nuclease activity"/>
    <property type="evidence" value="ECO:0007669"/>
    <property type="project" value="InterPro"/>
</dbReference>
<comment type="cofactor">
    <cofactor evidence="1 8">
        <name>Mg(2+)</name>
        <dbReference type="ChEBI" id="CHEBI:18420"/>
    </cofactor>
</comment>
<evidence type="ECO:0000256" key="8">
    <source>
        <dbReference type="HAMAP-Rule" id="MF_00265"/>
    </source>
</evidence>
<evidence type="ECO:0000259" key="9">
    <source>
        <dbReference type="Pfam" id="PF01850"/>
    </source>
</evidence>
<keyword evidence="8" id="KW-0800">Toxin</keyword>
<dbReference type="RefSeq" id="WP_163883327.1">
    <property type="nucleotide sequence ID" value="NZ_WUEP01000037.1"/>
</dbReference>
<dbReference type="Proteomes" id="UP000468864">
    <property type="component" value="Unassembled WGS sequence"/>
</dbReference>
<dbReference type="EC" id="3.1.-.-" evidence="8"/>
<gene>
    <name evidence="8" type="primary">vapC</name>
    <name evidence="10" type="ORF">GR206_31660</name>
</gene>
<accession>A0A6N9ZPS2</accession>
<reference evidence="10 11" key="1">
    <citation type="submission" date="2019-12" db="EMBL/GenBank/DDBJ databases">
        <title>Rhizobium genotypes associated with high levels of biological nitrogen fixation by grain legumes in a temperate-maritime cropping system.</title>
        <authorList>
            <person name="Maluk M."/>
            <person name="Francesc Ferrando Molina F."/>
            <person name="Lopez Del Egido L."/>
            <person name="Lafos M."/>
            <person name="Langarica-Fuentes A."/>
            <person name="Gebre Yohannes G."/>
            <person name="Young M.W."/>
            <person name="Martin P."/>
            <person name="Gantlett R."/>
            <person name="Kenicer G."/>
            <person name="Hawes C."/>
            <person name="Begg G.S."/>
            <person name="Quilliam R.S."/>
            <person name="Squire G.R."/>
            <person name="Poole P.S."/>
            <person name="Young P.W."/>
            <person name="Iannetta P.M."/>
            <person name="James E.K."/>
        </authorList>
    </citation>
    <scope>NUCLEOTIDE SEQUENCE [LARGE SCALE GENOMIC DNA]</scope>
    <source>
        <strain evidence="10 11">JHI2449</strain>
    </source>
</reference>
<feature type="domain" description="PIN" evidence="9">
    <location>
        <begin position="3"/>
        <end position="127"/>
    </location>
</feature>
<protein>
    <recommendedName>
        <fullName evidence="8">Ribonuclease VapC</fullName>
        <shortName evidence="8">RNase VapC</shortName>
        <ecNumber evidence="8">3.1.-.-</ecNumber>
    </recommendedName>
    <alternativeName>
        <fullName evidence="8">Toxin VapC</fullName>
    </alternativeName>
</protein>
<comment type="similarity">
    <text evidence="7 8">Belongs to the PINc/VapC protein family.</text>
</comment>
<dbReference type="PANTHER" id="PTHR33653:SF1">
    <property type="entry name" value="RIBONUCLEASE VAPC2"/>
    <property type="match status" value="1"/>
</dbReference>
<evidence type="ECO:0000256" key="5">
    <source>
        <dbReference type="ARBA" id="ARBA00022801"/>
    </source>
</evidence>
<dbReference type="GO" id="GO:0090729">
    <property type="term" value="F:toxin activity"/>
    <property type="evidence" value="ECO:0007669"/>
    <property type="project" value="UniProtKB-KW"/>
</dbReference>
<dbReference type="GO" id="GO:0016787">
    <property type="term" value="F:hydrolase activity"/>
    <property type="evidence" value="ECO:0007669"/>
    <property type="project" value="UniProtKB-KW"/>
</dbReference>
<dbReference type="Pfam" id="PF01850">
    <property type="entry name" value="PIN"/>
    <property type="match status" value="1"/>
</dbReference>
<feature type="binding site" evidence="8">
    <location>
        <position position="105"/>
    </location>
    <ligand>
        <name>Mg(2+)</name>
        <dbReference type="ChEBI" id="CHEBI:18420"/>
    </ligand>
</feature>
<proteinExistence type="inferred from homology"/>
<evidence type="ECO:0000256" key="2">
    <source>
        <dbReference type="ARBA" id="ARBA00022649"/>
    </source>
</evidence>
<evidence type="ECO:0000256" key="3">
    <source>
        <dbReference type="ARBA" id="ARBA00022722"/>
    </source>
</evidence>
<evidence type="ECO:0000313" key="10">
    <source>
        <dbReference type="EMBL" id="NEH95517.1"/>
    </source>
</evidence>
<dbReference type="InterPro" id="IPR022907">
    <property type="entry name" value="VapC_family"/>
</dbReference>
<dbReference type="InterPro" id="IPR050556">
    <property type="entry name" value="Type_II_TA_system_RNase"/>
</dbReference>
<evidence type="ECO:0000256" key="6">
    <source>
        <dbReference type="ARBA" id="ARBA00022842"/>
    </source>
</evidence>
<keyword evidence="4 8" id="KW-0479">Metal-binding</keyword>
<keyword evidence="6 8" id="KW-0460">Magnesium</keyword>
<evidence type="ECO:0000256" key="7">
    <source>
        <dbReference type="ARBA" id="ARBA00038093"/>
    </source>
</evidence>
<keyword evidence="2 8" id="KW-1277">Toxin-antitoxin system</keyword>
<evidence type="ECO:0000256" key="4">
    <source>
        <dbReference type="ARBA" id="ARBA00022723"/>
    </source>
</evidence>
<name>A0A6N9ZPS2_9HYPH</name>
<comment type="function">
    <text evidence="8">Toxic component of a toxin-antitoxin (TA) system. An RNase.</text>
</comment>
<dbReference type="GO" id="GO:0000287">
    <property type="term" value="F:magnesium ion binding"/>
    <property type="evidence" value="ECO:0007669"/>
    <property type="project" value="UniProtKB-UniRule"/>
</dbReference>
<keyword evidence="3 8" id="KW-0540">Nuclease</keyword>
<dbReference type="Gene3D" id="3.40.50.1010">
    <property type="entry name" value="5'-nuclease"/>
    <property type="match status" value="1"/>
</dbReference>